<sequence length="622" mass="71703">MWVSNISLSQAFNCTELVNLLKSYYLPTMYGLQFCLGFLGNMVVILGYIFCLKKWKSINVYLFNLAVSDLIFLCTLPRLAYNYAVGHWQEASPFFCISNRYILHVNLYSSILFMVWVSVDRYLVVKDPFRQHVMLRRTTATLVSVLIWVIVNAQIAPLIYFIVLDLRTNNWTRCNDFSSLSDSEDFLNYSLGLTVTGYILPLLALCFSSCRIICLLKAQEGVFENQARSYRKPLQVAAAAAAMFFVLYSPYHVMRNVRIASRLPKYTAPTCTEVYIEAAYIITRPIAFTHSIINPIFYFLMGDQFREAFNCTELVNLLKSYYLPTMYSLQFCLGFLGNMVVILVYIFCLKKWKSINVYLFNLTVSDLIFLCTLPRLAYNYAVGQQEDASPFFCISNRYILHVNLYSSILFMVWVSVDRYLVVKDPFRQHVMLRRTTATLVSVLTWVVVNAQIAPLIYFIVLDLRTNNWTGCNDFSSLSDSQDFLNYNLGLTVTGYILPLLALCFSSCRIICLLKAQEGVFENRARSYRKPLQVAAAAATMFFVLYSPYHVMRNVRIASRLPKYTVPTCTEAYIEAAYIITRPIAFTHSIINPIFYFLMGDQFREVLLGKLKTLTHRMLPQTH</sequence>
<evidence type="ECO:0000256" key="3">
    <source>
        <dbReference type="ARBA" id="ARBA00022692"/>
    </source>
</evidence>
<dbReference type="PANTHER" id="PTHR24231:SF14">
    <property type="entry name" value="SUCCINATE RECEPTOR 1"/>
    <property type="match status" value="1"/>
</dbReference>
<dbReference type="Pfam" id="PF00001">
    <property type="entry name" value="7tm_1"/>
    <property type="match status" value="2"/>
</dbReference>
<dbReference type="AlphaFoldDB" id="A0AAD7SYZ9"/>
<feature type="transmembrane region" description="Helical" evidence="10">
    <location>
        <begin position="398"/>
        <end position="416"/>
    </location>
</feature>
<evidence type="ECO:0000256" key="8">
    <source>
        <dbReference type="ARBA" id="ARBA00023224"/>
    </source>
</evidence>
<evidence type="ECO:0000256" key="5">
    <source>
        <dbReference type="ARBA" id="ARBA00023040"/>
    </source>
</evidence>
<dbReference type="Proteomes" id="UP001221898">
    <property type="component" value="Unassembled WGS sequence"/>
</dbReference>
<feature type="transmembrane region" description="Helical" evidence="10">
    <location>
        <begin position="327"/>
        <end position="348"/>
    </location>
</feature>
<evidence type="ECO:0000259" key="11">
    <source>
        <dbReference type="PROSITE" id="PS50262"/>
    </source>
</evidence>
<feature type="domain" description="G-protein coupled receptors family 1 profile" evidence="11">
    <location>
        <begin position="337"/>
        <end position="595"/>
    </location>
</feature>
<feature type="transmembrane region" description="Helical" evidence="10">
    <location>
        <begin position="437"/>
        <end position="460"/>
    </location>
</feature>
<dbReference type="PROSITE" id="PS00237">
    <property type="entry name" value="G_PROTEIN_RECEP_F1_1"/>
    <property type="match status" value="2"/>
</dbReference>
<keyword evidence="6 10" id="KW-0472">Membrane</keyword>
<dbReference type="SUPFAM" id="SSF81321">
    <property type="entry name" value="Family A G protein-coupled receptor-like"/>
    <property type="match status" value="2"/>
</dbReference>
<keyword evidence="2" id="KW-1003">Cell membrane</keyword>
<keyword evidence="13" id="KW-1185">Reference proteome</keyword>
<evidence type="ECO:0000313" key="12">
    <source>
        <dbReference type="EMBL" id="KAJ8410707.1"/>
    </source>
</evidence>
<accession>A0AAD7SYZ9</accession>
<dbReference type="InterPro" id="IPR000276">
    <property type="entry name" value="GPCR_Rhodpsn"/>
</dbReference>
<feature type="transmembrane region" description="Helical" evidence="10">
    <location>
        <begin position="140"/>
        <end position="163"/>
    </location>
</feature>
<protein>
    <recommendedName>
        <fullName evidence="11">G-protein coupled receptors family 1 profile domain-containing protein</fullName>
    </recommendedName>
</protein>
<feature type="transmembrane region" description="Helical" evidence="10">
    <location>
        <begin position="58"/>
        <end position="81"/>
    </location>
</feature>
<feature type="transmembrane region" description="Helical" evidence="10">
    <location>
        <begin position="30"/>
        <end position="51"/>
    </location>
</feature>
<evidence type="ECO:0000256" key="9">
    <source>
        <dbReference type="RuleBase" id="RU000688"/>
    </source>
</evidence>
<evidence type="ECO:0000256" key="2">
    <source>
        <dbReference type="ARBA" id="ARBA00022475"/>
    </source>
</evidence>
<gene>
    <name evidence="12" type="ORF">AAFF_G00186640</name>
</gene>
<keyword evidence="7 9" id="KW-0675">Receptor</keyword>
<evidence type="ECO:0000256" key="1">
    <source>
        <dbReference type="ARBA" id="ARBA00004651"/>
    </source>
</evidence>
<dbReference type="PRINTS" id="PR00237">
    <property type="entry name" value="GPCRRHODOPSN"/>
</dbReference>
<proteinExistence type="inferred from homology"/>
<evidence type="ECO:0000256" key="7">
    <source>
        <dbReference type="ARBA" id="ARBA00023170"/>
    </source>
</evidence>
<name>A0AAD7SYZ9_9TELE</name>
<dbReference type="GO" id="GO:0004930">
    <property type="term" value="F:G protein-coupled receptor activity"/>
    <property type="evidence" value="ECO:0007669"/>
    <property type="project" value="UniProtKB-KW"/>
</dbReference>
<dbReference type="PANTHER" id="PTHR24231">
    <property type="entry name" value="PURINOCEPTOR-RELATED G-PROTEIN COUPLED RECEPTOR"/>
    <property type="match status" value="1"/>
</dbReference>
<keyword evidence="5 9" id="KW-0297">G-protein coupled receptor</keyword>
<dbReference type="InterPro" id="IPR017452">
    <property type="entry name" value="GPCR_Rhodpsn_7TM"/>
</dbReference>
<keyword evidence="8 9" id="KW-0807">Transducer</keyword>
<keyword evidence="4 10" id="KW-1133">Transmembrane helix</keyword>
<feature type="transmembrane region" description="Helical" evidence="10">
    <location>
        <begin position="492"/>
        <end position="513"/>
    </location>
</feature>
<dbReference type="EMBL" id="JAINUG010000025">
    <property type="protein sequence ID" value="KAJ8410707.1"/>
    <property type="molecule type" value="Genomic_DNA"/>
</dbReference>
<feature type="domain" description="G-protein coupled receptors family 1 profile" evidence="11">
    <location>
        <begin position="40"/>
        <end position="298"/>
    </location>
</feature>
<evidence type="ECO:0000256" key="4">
    <source>
        <dbReference type="ARBA" id="ARBA00022989"/>
    </source>
</evidence>
<dbReference type="Gene3D" id="1.20.1070.10">
    <property type="entry name" value="Rhodopsin 7-helix transmembrane proteins"/>
    <property type="match status" value="2"/>
</dbReference>
<evidence type="ECO:0000256" key="10">
    <source>
        <dbReference type="SAM" id="Phobius"/>
    </source>
</evidence>
<keyword evidence="3 9" id="KW-0812">Transmembrane</keyword>
<dbReference type="GO" id="GO:0005886">
    <property type="term" value="C:plasma membrane"/>
    <property type="evidence" value="ECO:0007669"/>
    <property type="project" value="UniProtKB-SubCell"/>
</dbReference>
<feature type="transmembrane region" description="Helical" evidence="10">
    <location>
        <begin position="355"/>
        <end position="378"/>
    </location>
</feature>
<comment type="similarity">
    <text evidence="9">Belongs to the G-protein coupled receptor 1 family.</text>
</comment>
<feature type="transmembrane region" description="Helical" evidence="10">
    <location>
        <begin position="101"/>
        <end position="119"/>
    </location>
</feature>
<comment type="subcellular location">
    <subcellularLocation>
        <location evidence="1">Cell membrane</location>
        <topology evidence="1">Multi-pass membrane protein</topology>
    </subcellularLocation>
</comment>
<evidence type="ECO:0000256" key="6">
    <source>
        <dbReference type="ARBA" id="ARBA00023136"/>
    </source>
</evidence>
<feature type="transmembrane region" description="Helical" evidence="10">
    <location>
        <begin position="234"/>
        <end position="251"/>
    </location>
</feature>
<reference evidence="12" key="1">
    <citation type="journal article" date="2023" name="Science">
        <title>Genome structures resolve the early diversification of teleost fishes.</title>
        <authorList>
            <person name="Parey E."/>
            <person name="Louis A."/>
            <person name="Montfort J."/>
            <person name="Bouchez O."/>
            <person name="Roques C."/>
            <person name="Iampietro C."/>
            <person name="Lluch J."/>
            <person name="Castinel A."/>
            <person name="Donnadieu C."/>
            <person name="Desvignes T."/>
            <person name="Floi Bucao C."/>
            <person name="Jouanno E."/>
            <person name="Wen M."/>
            <person name="Mejri S."/>
            <person name="Dirks R."/>
            <person name="Jansen H."/>
            <person name="Henkel C."/>
            <person name="Chen W.J."/>
            <person name="Zahm M."/>
            <person name="Cabau C."/>
            <person name="Klopp C."/>
            <person name="Thompson A.W."/>
            <person name="Robinson-Rechavi M."/>
            <person name="Braasch I."/>
            <person name="Lecointre G."/>
            <person name="Bobe J."/>
            <person name="Postlethwait J.H."/>
            <person name="Berthelot C."/>
            <person name="Roest Crollius H."/>
            <person name="Guiguen Y."/>
        </authorList>
    </citation>
    <scope>NUCLEOTIDE SEQUENCE</scope>
    <source>
        <strain evidence="12">NC1722</strain>
    </source>
</reference>
<dbReference type="PROSITE" id="PS50262">
    <property type="entry name" value="G_PROTEIN_RECEP_F1_2"/>
    <property type="match status" value="2"/>
</dbReference>
<feature type="transmembrane region" description="Helical" evidence="10">
    <location>
        <begin position="533"/>
        <end position="551"/>
    </location>
</feature>
<feature type="transmembrane region" description="Helical" evidence="10">
    <location>
        <begin position="189"/>
        <end position="213"/>
    </location>
</feature>
<evidence type="ECO:0000313" key="13">
    <source>
        <dbReference type="Proteomes" id="UP001221898"/>
    </source>
</evidence>
<dbReference type="PRINTS" id="PR01157">
    <property type="entry name" value="P2YPURNOCPTR"/>
</dbReference>
<comment type="caution">
    <text evidence="12">The sequence shown here is derived from an EMBL/GenBank/DDBJ whole genome shotgun (WGS) entry which is preliminary data.</text>
</comment>
<organism evidence="12 13">
    <name type="scientific">Aldrovandia affinis</name>
    <dbReference type="NCBI Taxonomy" id="143900"/>
    <lineage>
        <taxon>Eukaryota</taxon>
        <taxon>Metazoa</taxon>
        <taxon>Chordata</taxon>
        <taxon>Craniata</taxon>
        <taxon>Vertebrata</taxon>
        <taxon>Euteleostomi</taxon>
        <taxon>Actinopterygii</taxon>
        <taxon>Neopterygii</taxon>
        <taxon>Teleostei</taxon>
        <taxon>Notacanthiformes</taxon>
        <taxon>Halosauridae</taxon>
        <taxon>Aldrovandia</taxon>
    </lineage>
</organism>